<keyword evidence="15" id="KW-0282">Flagellum</keyword>
<dbReference type="Pfam" id="PF01312">
    <property type="entry name" value="Bac_export_2"/>
    <property type="match status" value="1"/>
</dbReference>
<dbReference type="InterPro" id="IPR006136">
    <property type="entry name" value="FlhB"/>
</dbReference>
<evidence type="ECO:0000256" key="4">
    <source>
        <dbReference type="ARBA" id="ARBA00022448"/>
    </source>
</evidence>
<evidence type="ECO:0000313" key="15">
    <source>
        <dbReference type="EMBL" id="SNX67765.1"/>
    </source>
</evidence>
<dbReference type="InterPro" id="IPR029025">
    <property type="entry name" value="T3SS_substrate_exporter_C"/>
</dbReference>
<evidence type="ECO:0000256" key="3">
    <source>
        <dbReference type="ARBA" id="ARBA00021622"/>
    </source>
</evidence>
<evidence type="ECO:0000256" key="13">
    <source>
        <dbReference type="RuleBase" id="RU364091"/>
    </source>
</evidence>
<dbReference type="NCBIfam" id="TIGR00328">
    <property type="entry name" value="flhB"/>
    <property type="match status" value="1"/>
</dbReference>
<dbReference type="OrthoDB" id="9807950at2"/>
<dbReference type="RefSeq" id="WP_097028993.1">
    <property type="nucleotide sequence ID" value="NZ_OAOQ01000001.1"/>
</dbReference>
<keyword evidence="11 13" id="KW-1006">Bacterial flagellum protein export</keyword>
<evidence type="ECO:0000256" key="9">
    <source>
        <dbReference type="ARBA" id="ARBA00022989"/>
    </source>
</evidence>
<evidence type="ECO:0000256" key="2">
    <source>
        <dbReference type="ARBA" id="ARBA00010690"/>
    </source>
</evidence>
<proteinExistence type="inferred from homology"/>
<dbReference type="Proteomes" id="UP000219467">
    <property type="component" value="Unassembled WGS sequence"/>
</dbReference>
<evidence type="ECO:0000313" key="16">
    <source>
        <dbReference type="Proteomes" id="UP000219467"/>
    </source>
</evidence>
<dbReference type="GO" id="GO:0005886">
    <property type="term" value="C:plasma membrane"/>
    <property type="evidence" value="ECO:0007669"/>
    <property type="project" value="UniProtKB-SubCell"/>
</dbReference>
<dbReference type="GO" id="GO:0009306">
    <property type="term" value="P:protein secretion"/>
    <property type="evidence" value="ECO:0007669"/>
    <property type="project" value="InterPro"/>
</dbReference>
<evidence type="ECO:0000256" key="7">
    <source>
        <dbReference type="ARBA" id="ARBA00022795"/>
    </source>
</evidence>
<sequence>MAEGDDGQEKTEEPTQKRRDQAREDGSIVTSKEVFVFASLAGGTGLLVLMQGLLPALVRGWSGYFVLQPGTDLDAATFARLGQAWTEVLLWGLAVSVPLLAVVLLVQYGMGGINFSTKAMNFRPDRVNPLAGMKRMVSVKALVELAKAIVKVGLLIGVAVVVMRDQLGPLDRLWTAAPGDAAAVMGAGLVRLLSALLVVLAIIGGLDLAWQAWSLTNSIKMSRQDLKEEAKESNGSPEVKGRMRRMQMEASQNGARRRAALADVPQATAIVTNPTHFAVALRYVPGETSAPRILALGKGPMALDIIERGRRAGVGTLRIPLLARALYFTGDIGQEIPEQLYGAVAAVLAHVYRLDRGEFADPPEVEVPDELGFDEFGRPLKGA</sequence>
<evidence type="ECO:0000256" key="11">
    <source>
        <dbReference type="ARBA" id="ARBA00023225"/>
    </source>
</evidence>
<comment type="function">
    <text evidence="12 13">Required for formation of the rod structure in the basal body of the flagellar apparatus. Together with FliI and FliH, may constitute the export apparatus of flagellin.</text>
</comment>
<evidence type="ECO:0000256" key="8">
    <source>
        <dbReference type="ARBA" id="ARBA00022927"/>
    </source>
</evidence>
<organism evidence="15 16">
    <name type="scientific">Cereibacter ovatus</name>
    <dbReference type="NCBI Taxonomy" id="439529"/>
    <lineage>
        <taxon>Bacteria</taxon>
        <taxon>Pseudomonadati</taxon>
        <taxon>Pseudomonadota</taxon>
        <taxon>Alphaproteobacteria</taxon>
        <taxon>Rhodobacterales</taxon>
        <taxon>Paracoccaceae</taxon>
        <taxon>Cereibacter</taxon>
    </lineage>
</organism>
<evidence type="ECO:0000256" key="14">
    <source>
        <dbReference type="SAM" id="MobiDB-lite"/>
    </source>
</evidence>
<feature type="region of interest" description="Disordered" evidence="14">
    <location>
        <begin position="224"/>
        <end position="243"/>
    </location>
</feature>
<dbReference type="AlphaFoldDB" id="A0A285CK75"/>
<keyword evidence="7 13" id="KW-1005">Bacterial flagellum biogenesis</keyword>
<dbReference type="PRINTS" id="PR00950">
    <property type="entry name" value="TYPE3IMSPROT"/>
</dbReference>
<feature type="transmembrane region" description="Helical" evidence="13">
    <location>
        <begin position="183"/>
        <end position="210"/>
    </location>
</feature>
<evidence type="ECO:0000256" key="5">
    <source>
        <dbReference type="ARBA" id="ARBA00022475"/>
    </source>
</evidence>
<keyword evidence="15" id="KW-0969">Cilium</keyword>
<name>A0A285CK75_9RHOB</name>
<dbReference type="GO" id="GO:0044780">
    <property type="term" value="P:bacterial-type flagellum assembly"/>
    <property type="evidence" value="ECO:0007669"/>
    <property type="project" value="InterPro"/>
</dbReference>
<gene>
    <name evidence="13" type="primary">flhB</name>
    <name evidence="15" type="ORF">SAMN05878503_101403</name>
</gene>
<comment type="similarity">
    <text evidence="2 13">Belongs to the type III secretion exporter family.</text>
</comment>
<feature type="region of interest" description="Disordered" evidence="14">
    <location>
        <begin position="1"/>
        <end position="25"/>
    </location>
</feature>
<keyword evidence="9 13" id="KW-1133">Transmembrane helix</keyword>
<feature type="compositionally biased region" description="Basic and acidic residues" evidence="14">
    <location>
        <begin position="7"/>
        <end position="25"/>
    </location>
</feature>
<reference evidence="16" key="1">
    <citation type="submission" date="2017-08" db="EMBL/GenBank/DDBJ databases">
        <authorList>
            <person name="Varghese N."/>
            <person name="Submissions S."/>
        </authorList>
    </citation>
    <scope>NUCLEOTIDE SEQUENCE [LARGE SCALE GENOMIC DNA]</scope>
    <source>
        <strain evidence="16">JA234</strain>
    </source>
</reference>
<keyword evidence="15" id="KW-0966">Cell projection</keyword>
<feature type="transmembrane region" description="Helical" evidence="13">
    <location>
        <begin position="34"/>
        <end position="54"/>
    </location>
</feature>
<dbReference type="Gene3D" id="3.40.1690.10">
    <property type="entry name" value="secretion proteins EscU"/>
    <property type="match status" value="1"/>
</dbReference>
<dbReference type="SUPFAM" id="SSF160544">
    <property type="entry name" value="EscU C-terminal domain-like"/>
    <property type="match status" value="1"/>
</dbReference>
<keyword evidence="4 13" id="KW-0813">Transport</keyword>
<dbReference type="InterPro" id="IPR006135">
    <property type="entry name" value="T3SS_substrate_exporter"/>
</dbReference>
<evidence type="ECO:0000256" key="10">
    <source>
        <dbReference type="ARBA" id="ARBA00023136"/>
    </source>
</evidence>
<keyword evidence="8 13" id="KW-0653">Protein transport</keyword>
<feature type="transmembrane region" description="Helical" evidence="13">
    <location>
        <begin position="142"/>
        <end position="163"/>
    </location>
</feature>
<dbReference type="EMBL" id="OAOQ01000001">
    <property type="protein sequence ID" value="SNX67765.1"/>
    <property type="molecule type" value="Genomic_DNA"/>
</dbReference>
<evidence type="ECO:0000256" key="1">
    <source>
        <dbReference type="ARBA" id="ARBA00004651"/>
    </source>
</evidence>
<accession>A0A285CK75</accession>
<evidence type="ECO:0000256" key="6">
    <source>
        <dbReference type="ARBA" id="ARBA00022692"/>
    </source>
</evidence>
<keyword evidence="10 13" id="KW-0472">Membrane</keyword>
<dbReference type="PANTHER" id="PTHR30531:SF12">
    <property type="entry name" value="FLAGELLAR BIOSYNTHETIC PROTEIN FLHB"/>
    <property type="match status" value="1"/>
</dbReference>
<comment type="subcellular location">
    <subcellularLocation>
        <location evidence="1">Cell membrane</location>
        <topology evidence="1">Multi-pass membrane protein</topology>
    </subcellularLocation>
</comment>
<keyword evidence="16" id="KW-1185">Reference proteome</keyword>
<keyword evidence="6 13" id="KW-0812">Transmembrane</keyword>
<protein>
    <recommendedName>
        <fullName evidence="3 13">Flagellar biosynthetic protein FlhB</fullName>
    </recommendedName>
</protein>
<keyword evidence="5 13" id="KW-1003">Cell membrane</keyword>
<evidence type="ECO:0000256" key="12">
    <source>
        <dbReference type="ARBA" id="ARBA00025078"/>
    </source>
</evidence>
<dbReference type="PANTHER" id="PTHR30531">
    <property type="entry name" value="FLAGELLAR BIOSYNTHETIC PROTEIN FLHB"/>
    <property type="match status" value="1"/>
</dbReference>
<feature type="transmembrane region" description="Helical" evidence="13">
    <location>
        <begin position="88"/>
        <end position="110"/>
    </location>
</feature>